<feature type="transmembrane region" description="Helical" evidence="1">
    <location>
        <begin position="100"/>
        <end position="133"/>
    </location>
</feature>
<evidence type="ECO:0000256" key="1">
    <source>
        <dbReference type="SAM" id="Phobius"/>
    </source>
</evidence>
<protein>
    <submittedName>
        <fullName evidence="2">Uncharacterized protein</fullName>
    </submittedName>
</protein>
<name>A0ABW3NQL5_9FLAO</name>
<reference evidence="3" key="1">
    <citation type="journal article" date="2019" name="Int. J. Syst. Evol. Microbiol.">
        <title>The Global Catalogue of Microorganisms (GCM) 10K type strain sequencing project: providing services to taxonomists for standard genome sequencing and annotation.</title>
        <authorList>
            <consortium name="The Broad Institute Genomics Platform"/>
            <consortium name="The Broad Institute Genome Sequencing Center for Infectious Disease"/>
            <person name="Wu L."/>
            <person name="Ma J."/>
        </authorList>
    </citation>
    <scope>NUCLEOTIDE SEQUENCE [LARGE SCALE GENOMIC DNA]</scope>
    <source>
        <strain evidence="3">CCUG 64793</strain>
    </source>
</reference>
<evidence type="ECO:0000313" key="2">
    <source>
        <dbReference type="EMBL" id="MFD1096128.1"/>
    </source>
</evidence>
<keyword evidence="1" id="KW-0812">Transmembrane</keyword>
<dbReference type="RefSeq" id="WP_380745395.1">
    <property type="nucleotide sequence ID" value="NZ_JBHTLI010000001.1"/>
</dbReference>
<dbReference type="EMBL" id="JBHTLI010000001">
    <property type="protein sequence ID" value="MFD1096128.1"/>
    <property type="molecule type" value="Genomic_DNA"/>
</dbReference>
<evidence type="ECO:0000313" key="3">
    <source>
        <dbReference type="Proteomes" id="UP001597131"/>
    </source>
</evidence>
<accession>A0ABW3NQL5</accession>
<proteinExistence type="predicted"/>
<organism evidence="2 3">
    <name type="scientific">Salegentibacter chungangensis</name>
    <dbReference type="NCBI Taxonomy" id="1335724"/>
    <lineage>
        <taxon>Bacteria</taxon>
        <taxon>Pseudomonadati</taxon>
        <taxon>Bacteroidota</taxon>
        <taxon>Flavobacteriia</taxon>
        <taxon>Flavobacteriales</taxon>
        <taxon>Flavobacteriaceae</taxon>
        <taxon>Salegentibacter</taxon>
    </lineage>
</organism>
<sequence length="150" mass="17942">MTLEEKLQNFIDRVGDKSIEEKRLLHYKTVINITNRVTNSKHSKTKELKKNLCDYFNELEELNYTVEDKLTSAQIHKYLLPVIQFLIKKEDFKTPGDLHIFIFLGLTIDIILYFILTNYYYPIFISIFTLLGFQRRIEAKKTNTYAAMYW</sequence>
<keyword evidence="3" id="KW-1185">Reference proteome</keyword>
<dbReference type="Proteomes" id="UP001597131">
    <property type="component" value="Unassembled WGS sequence"/>
</dbReference>
<keyword evidence="1" id="KW-0472">Membrane</keyword>
<comment type="caution">
    <text evidence="2">The sequence shown here is derived from an EMBL/GenBank/DDBJ whole genome shotgun (WGS) entry which is preliminary data.</text>
</comment>
<keyword evidence="1" id="KW-1133">Transmembrane helix</keyword>
<gene>
    <name evidence="2" type="ORF">ACFQ3Q_10245</name>
</gene>